<gene>
    <name evidence="5" type="ORF">ACA1_273100</name>
</gene>
<feature type="compositionally biased region" description="Polar residues" evidence="2">
    <location>
        <begin position="147"/>
        <end position="167"/>
    </location>
</feature>
<dbReference type="Proteomes" id="UP000011083">
    <property type="component" value="Unassembled WGS sequence"/>
</dbReference>
<dbReference type="SUPFAM" id="SSF47473">
    <property type="entry name" value="EF-hand"/>
    <property type="match status" value="1"/>
</dbReference>
<feature type="signal peptide" evidence="3">
    <location>
        <begin position="1"/>
        <end position="18"/>
    </location>
</feature>
<feature type="chain" id="PRO_5003990306" evidence="3">
    <location>
        <begin position="19"/>
        <end position="204"/>
    </location>
</feature>
<dbReference type="PROSITE" id="PS50222">
    <property type="entry name" value="EF_HAND_2"/>
    <property type="match status" value="1"/>
</dbReference>
<dbReference type="GeneID" id="14912366"/>
<dbReference type="Pfam" id="PF00036">
    <property type="entry name" value="EF-hand_1"/>
    <property type="match status" value="1"/>
</dbReference>
<name>L8GG54_ACACF</name>
<reference evidence="5 6" key="1">
    <citation type="journal article" date="2013" name="Genome Biol.">
        <title>Genome of Acanthamoeba castellanii highlights extensive lateral gene transfer and early evolution of tyrosine kinase signaling.</title>
        <authorList>
            <person name="Clarke M."/>
            <person name="Lohan A.J."/>
            <person name="Liu B."/>
            <person name="Lagkouvardos I."/>
            <person name="Roy S."/>
            <person name="Zafar N."/>
            <person name="Bertelli C."/>
            <person name="Schilde C."/>
            <person name="Kianianmomeni A."/>
            <person name="Burglin T.R."/>
            <person name="Frech C."/>
            <person name="Turcotte B."/>
            <person name="Kopec K.O."/>
            <person name="Synnott J.M."/>
            <person name="Choo C."/>
            <person name="Paponov I."/>
            <person name="Finkler A."/>
            <person name="Soon Heng Tan C."/>
            <person name="Hutchins A.P."/>
            <person name="Weinmeier T."/>
            <person name="Rattei T."/>
            <person name="Chu J.S."/>
            <person name="Gimenez G."/>
            <person name="Irimia M."/>
            <person name="Rigden D.J."/>
            <person name="Fitzpatrick D.A."/>
            <person name="Lorenzo-Morales J."/>
            <person name="Bateman A."/>
            <person name="Chiu C.H."/>
            <person name="Tang P."/>
            <person name="Hegemann P."/>
            <person name="Fromm H."/>
            <person name="Raoult D."/>
            <person name="Greub G."/>
            <person name="Miranda-Saavedra D."/>
            <person name="Chen N."/>
            <person name="Nash P."/>
            <person name="Ginger M.L."/>
            <person name="Horn M."/>
            <person name="Schaap P."/>
            <person name="Caler L."/>
            <person name="Loftus B."/>
        </authorList>
    </citation>
    <scope>NUCLEOTIDE SEQUENCE [LARGE SCALE GENOMIC DNA]</scope>
    <source>
        <strain evidence="5 6">Neff</strain>
    </source>
</reference>
<feature type="compositionally biased region" description="Low complexity" evidence="2">
    <location>
        <begin position="126"/>
        <end position="138"/>
    </location>
</feature>
<proteinExistence type="predicted"/>
<dbReference type="VEuPathDB" id="AmoebaDB:ACA1_273100"/>
<organism evidence="5 6">
    <name type="scientific">Acanthamoeba castellanii (strain ATCC 30010 / Neff)</name>
    <dbReference type="NCBI Taxonomy" id="1257118"/>
    <lineage>
        <taxon>Eukaryota</taxon>
        <taxon>Amoebozoa</taxon>
        <taxon>Discosea</taxon>
        <taxon>Longamoebia</taxon>
        <taxon>Centramoebida</taxon>
        <taxon>Acanthamoebidae</taxon>
        <taxon>Acanthamoeba</taxon>
    </lineage>
</organism>
<dbReference type="InterPro" id="IPR011992">
    <property type="entry name" value="EF-hand-dom_pair"/>
</dbReference>
<dbReference type="InterPro" id="IPR002048">
    <property type="entry name" value="EF_hand_dom"/>
</dbReference>
<protein>
    <submittedName>
        <fullName evidence="5">EF hand domain containing protein</fullName>
    </submittedName>
</protein>
<accession>L8GG54</accession>
<dbReference type="EMBL" id="KB008146">
    <property type="protein sequence ID" value="ELR11849.1"/>
    <property type="molecule type" value="Genomic_DNA"/>
</dbReference>
<evidence type="ECO:0000313" key="5">
    <source>
        <dbReference type="EMBL" id="ELR11849.1"/>
    </source>
</evidence>
<dbReference type="PROSITE" id="PS00018">
    <property type="entry name" value="EF_HAND_1"/>
    <property type="match status" value="1"/>
</dbReference>
<dbReference type="InterPro" id="IPR018247">
    <property type="entry name" value="EF_Hand_1_Ca_BS"/>
</dbReference>
<keyword evidence="1" id="KW-0106">Calcium</keyword>
<evidence type="ECO:0000256" key="3">
    <source>
        <dbReference type="SAM" id="SignalP"/>
    </source>
</evidence>
<dbReference type="RefSeq" id="XP_004333862.1">
    <property type="nucleotide sequence ID" value="XM_004333814.1"/>
</dbReference>
<feature type="region of interest" description="Disordered" evidence="2">
    <location>
        <begin position="126"/>
        <end position="172"/>
    </location>
</feature>
<dbReference type="GO" id="GO:0005509">
    <property type="term" value="F:calcium ion binding"/>
    <property type="evidence" value="ECO:0007669"/>
    <property type="project" value="InterPro"/>
</dbReference>
<dbReference type="AlphaFoldDB" id="L8GG54"/>
<evidence type="ECO:0000259" key="4">
    <source>
        <dbReference type="PROSITE" id="PS50222"/>
    </source>
</evidence>
<sequence length="204" mass="22999">MANLMFVLLAAHFTLALGDWVLTSGVQAEELKVILNEQSGHNFSDTQMRGKYKKLKFDEFLELIAYTHKVKRISASLTLTIADTLTTRSWRKLSVRLATSSAVIRSSCSSTWLTRTTLDRLGTRNSFSWSSSSSGPRPSLRPPTMTDLASSRFPNSRNSCPSWTSKPRMTPRRMMKALDNDGSGKLSFEEFVNLLFCLMYDIEP</sequence>
<evidence type="ECO:0000256" key="1">
    <source>
        <dbReference type="ARBA" id="ARBA00022837"/>
    </source>
</evidence>
<keyword evidence="6" id="KW-1185">Reference proteome</keyword>
<evidence type="ECO:0000256" key="2">
    <source>
        <dbReference type="SAM" id="MobiDB-lite"/>
    </source>
</evidence>
<dbReference type="KEGG" id="acan:ACA1_273100"/>
<keyword evidence="3" id="KW-0732">Signal</keyword>
<dbReference type="SMART" id="SM00054">
    <property type="entry name" value="EFh"/>
    <property type="match status" value="1"/>
</dbReference>
<feature type="domain" description="EF-hand" evidence="4">
    <location>
        <begin position="166"/>
        <end position="201"/>
    </location>
</feature>
<dbReference type="Gene3D" id="1.10.238.10">
    <property type="entry name" value="EF-hand"/>
    <property type="match status" value="1"/>
</dbReference>
<evidence type="ECO:0000313" key="6">
    <source>
        <dbReference type="Proteomes" id="UP000011083"/>
    </source>
</evidence>